<feature type="region of interest" description="Disordered" evidence="1">
    <location>
        <begin position="138"/>
        <end position="237"/>
    </location>
</feature>
<feature type="compositionally biased region" description="Low complexity" evidence="1">
    <location>
        <begin position="298"/>
        <end position="308"/>
    </location>
</feature>
<protein>
    <submittedName>
        <fullName evidence="2">Homeodomain interacting protein kinase</fullName>
    </submittedName>
</protein>
<feature type="compositionally biased region" description="Polar residues" evidence="1">
    <location>
        <begin position="309"/>
        <end position="320"/>
    </location>
</feature>
<evidence type="ECO:0000256" key="1">
    <source>
        <dbReference type="SAM" id="MobiDB-lite"/>
    </source>
</evidence>
<evidence type="ECO:0000313" key="2">
    <source>
        <dbReference type="EMBL" id="AEY57523.1"/>
    </source>
</evidence>
<keyword evidence="2" id="KW-0238">DNA-binding</keyword>
<feature type="compositionally biased region" description="Low complexity" evidence="1">
    <location>
        <begin position="372"/>
        <end position="386"/>
    </location>
</feature>
<dbReference type="AlphaFoldDB" id="V9I8T1"/>
<dbReference type="EMBL" id="JR037005">
    <property type="protein sequence ID" value="AEY57523.1"/>
    <property type="molecule type" value="mRNA"/>
</dbReference>
<proteinExistence type="evidence at transcript level"/>
<feature type="compositionally biased region" description="Basic residues" evidence="1">
    <location>
        <begin position="507"/>
        <end position="516"/>
    </location>
</feature>
<feature type="region of interest" description="Disordered" evidence="1">
    <location>
        <begin position="501"/>
        <end position="539"/>
    </location>
</feature>
<feature type="compositionally biased region" description="Basic residues" evidence="1">
    <location>
        <begin position="204"/>
        <end position="213"/>
    </location>
</feature>
<reference evidence="2" key="1">
    <citation type="submission" date="2011-11" db="EMBL/GenBank/DDBJ databases">
        <title>Decoding the brain transcriptome of the Eastern honeybee (Apis cerana) based on pyrosequencing.</title>
        <authorList>
            <person name="Sun L."/>
            <person name="Zheng H."/>
            <person name="Wang Y."/>
            <person name="Xie X."/>
            <person name="Zhu Y."/>
            <person name="Gu W."/>
            <person name="Wang S."/>
        </authorList>
    </citation>
    <scope>NUCLEOTIDE SEQUENCE</scope>
    <source>
        <tissue evidence="2">Brain</tissue>
    </source>
</reference>
<feature type="compositionally biased region" description="Polar residues" evidence="1">
    <location>
        <begin position="222"/>
        <end position="234"/>
    </location>
</feature>
<dbReference type="GO" id="GO:0003677">
    <property type="term" value="F:DNA binding"/>
    <property type="evidence" value="ECO:0007669"/>
    <property type="project" value="UniProtKB-KW"/>
</dbReference>
<gene>
    <name evidence="2" type="ORF">ACCB00266.1</name>
</gene>
<organism evidence="2">
    <name type="scientific">Apis cerana</name>
    <name type="common">Indian honeybee</name>
    <dbReference type="NCBI Taxonomy" id="7461"/>
    <lineage>
        <taxon>Eukaryota</taxon>
        <taxon>Metazoa</taxon>
        <taxon>Ecdysozoa</taxon>
        <taxon>Arthropoda</taxon>
        <taxon>Hexapoda</taxon>
        <taxon>Insecta</taxon>
        <taxon>Pterygota</taxon>
        <taxon>Neoptera</taxon>
        <taxon>Endopterygota</taxon>
        <taxon>Hymenoptera</taxon>
        <taxon>Apocrita</taxon>
        <taxon>Aculeata</taxon>
        <taxon>Apoidea</taxon>
        <taxon>Anthophila</taxon>
        <taxon>Apidae</taxon>
        <taxon>Apis</taxon>
    </lineage>
</organism>
<dbReference type="GO" id="GO:0016301">
    <property type="term" value="F:kinase activity"/>
    <property type="evidence" value="ECO:0007669"/>
    <property type="project" value="UniProtKB-KW"/>
</dbReference>
<keyword evidence="2" id="KW-0418">Kinase</keyword>
<feature type="compositionally biased region" description="Gly residues" evidence="1">
    <location>
        <begin position="521"/>
        <end position="530"/>
    </location>
</feature>
<feature type="region of interest" description="Disordered" evidence="1">
    <location>
        <begin position="354"/>
        <end position="389"/>
    </location>
</feature>
<name>V9I8T1_APICE</name>
<feature type="compositionally biased region" description="Low complexity" evidence="1">
    <location>
        <begin position="192"/>
        <end position="203"/>
    </location>
</feature>
<keyword evidence="2" id="KW-0808">Transferase</keyword>
<feature type="region of interest" description="Disordered" evidence="1">
    <location>
        <begin position="282"/>
        <end position="324"/>
    </location>
</feature>
<keyword evidence="2" id="KW-0371">Homeobox</keyword>
<accession>V9I8T1</accession>
<sequence>MPSPAKHVVVAQPPQAQQAPLQIQPSIISQQAVAAAAAAAQQQYAAVPVSMVETGRQMLLTNAVQTSWPGGSRQMAAIVPSWQQLPPQHAAIQQPLLSDAGDWGRPLIVDSSAILQRPVFPVTEVYNTSALVEHPPQAWAKRSVTKHHQHHVTVPQQSQHRHEHKKETQQLSPVKKRVKESTPPSNMRRHSPSSSHWQQQPMQQHHHSSKHSSSHNVEHHQVTSGRQQTITIHDTPSPAVSVITISDSEDETPGKCCGDRQCGACQNLATRLSGDGRPVREEVIRSTQSTPRVVQPMQQTHSSSQSHTNGHATAHSTSQRSQRKNIISCVTVGDSDGEASPGRAHNHLYQHLPQHPQHQQTTQLIKHEPQQQHHVSSSSSGYSSQSQKKRLLAKVQSECNMVNVATKPEPGVEYLAPHPCHAPACKEPPTYQYVTTSSAHPHLQEQHIVYTTGTDKRVSWPGKRAEYKHEYVQPPAAHSRDHQKWAVANTVHQYRQSQVVGSAAHPGHTHSHHGHPAHLSPGGGGGGRSPAGGPVIGSAQHLGQPLYQEYAHVRSRAHAVPPPVYVTAAPSQAPTAIQQQQVPTYQGFTPGRALPPPAHHSSARPLLASHAAHPLPAHMQPTAVYGLAPLSPAKHQYQPSSLWFTE</sequence>
<feature type="compositionally biased region" description="Low complexity" evidence="1">
    <location>
        <begin position="354"/>
        <end position="364"/>
    </location>
</feature>